<protein>
    <submittedName>
        <fullName evidence="1">Uncharacterized protein</fullName>
    </submittedName>
</protein>
<reference evidence="1" key="1">
    <citation type="submission" date="2021-05" db="EMBL/GenBank/DDBJ databases">
        <authorList>
            <person name="Pan Q."/>
            <person name="Jouanno E."/>
            <person name="Zahm M."/>
            <person name="Klopp C."/>
            <person name="Cabau C."/>
            <person name="Louis A."/>
            <person name="Berthelot C."/>
            <person name="Parey E."/>
            <person name="Roest Crollius H."/>
            <person name="Montfort J."/>
            <person name="Robinson-Rechavi M."/>
            <person name="Bouchez O."/>
            <person name="Lampietro C."/>
            <person name="Lopez Roques C."/>
            <person name="Donnadieu C."/>
            <person name="Postlethwait J."/>
            <person name="Bobe J."/>
            <person name="Dillon D."/>
            <person name="Chandos A."/>
            <person name="von Hippel F."/>
            <person name="Guiguen Y."/>
        </authorList>
    </citation>
    <scope>NUCLEOTIDE SEQUENCE</scope>
    <source>
        <strain evidence="1">YG-Jan2019</strain>
    </source>
</reference>
<name>A0ACC2FU57_DALPE</name>
<keyword evidence="2" id="KW-1185">Reference proteome</keyword>
<sequence length="161" mass="17544">MAEGGEATRRAPGGGRRHWARGGCGDIALPIALGTLFCQRTVAAMADTRRLCFATDEDLSVKRARHPASLSRVRFQAPCSGLGFRCQARKTSHLQSSNRPRTQHNRRPSPQTRRTTFNPGPIGSAHSGVNEGGAVGHAAGQTRFKCSALPRYGRALWNRRR</sequence>
<dbReference type="EMBL" id="CM055749">
    <property type="protein sequence ID" value="KAJ7994881.1"/>
    <property type="molecule type" value="Genomic_DNA"/>
</dbReference>
<evidence type="ECO:0000313" key="1">
    <source>
        <dbReference type="EMBL" id="KAJ7994881.1"/>
    </source>
</evidence>
<organism evidence="1 2">
    <name type="scientific">Dallia pectoralis</name>
    <name type="common">Alaska blackfish</name>
    <dbReference type="NCBI Taxonomy" id="75939"/>
    <lineage>
        <taxon>Eukaryota</taxon>
        <taxon>Metazoa</taxon>
        <taxon>Chordata</taxon>
        <taxon>Craniata</taxon>
        <taxon>Vertebrata</taxon>
        <taxon>Euteleostomi</taxon>
        <taxon>Actinopterygii</taxon>
        <taxon>Neopterygii</taxon>
        <taxon>Teleostei</taxon>
        <taxon>Protacanthopterygii</taxon>
        <taxon>Esociformes</taxon>
        <taxon>Umbridae</taxon>
        <taxon>Dallia</taxon>
    </lineage>
</organism>
<gene>
    <name evidence="1" type="ORF">DPEC_G00254060</name>
</gene>
<proteinExistence type="predicted"/>
<dbReference type="Proteomes" id="UP001157502">
    <property type="component" value="Chromosome 22"/>
</dbReference>
<accession>A0ACC2FU57</accession>
<comment type="caution">
    <text evidence="1">The sequence shown here is derived from an EMBL/GenBank/DDBJ whole genome shotgun (WGS) entry which is preliminary data.</text>
</comment>
<evidence type="ECO:0000313" key="2">
    <source>
        <dbReference type="Proteomes" id="UP001157502"/>
    </source>
</evidence>